<evidence type="ECO:0000256" key="1">
    <source>
        <dbReference type="SAM" id="SignalP"/>
    </source>
</evidence>
<evidence type="ECO:0000313" key="4">
    <source>
        <dbReference type="Proteomes" id="UP000305654"/>
    </source>
</evidence>
<dbReference type="OrthoDB" id="9799947at2"/>
<dbReference type="RefSeq" id="WP_138324134.1">
    <property type="nucleotide sequence ID" value="NZ_VCDI01000001.1"/>
</dbReference>
<reference evidence="3 4" key="1">
    <citation type="submission" date="2019-05" db="EMBL/GenBank/DDBJ databases">
        <authorList>
            <person name="Pankratov T."/>
            <person name="Grouzdev D."/>
        </authorList>
    </citation>
    <scope>NUCLEOTIDE SEQUENCE [LARGE SCALE GENOMIC DNA]</scope>
    <source>
        <strain evidence="3 4">KEBCLARHB70R</strain>
    </source>
</reference>
<dbReference type="InterPro" id="IPR043724">
    <property type="entry name" value="DUF5666"/>
</dbReference>
<feature type="domain" description="DUF5666" evidence="2">
    <location>
        <begin position="37"/>
        <end position="102"/>
    </location>
</feature>
<evidence type="ECO:0000259" key="2">
    <source>
        <dbReference type="Pfam" id="PF18914"/>
    </source>
</evidence>
<feature type="chain" id="PRO_5024305730" description="DUF5666 domain-containing protein" evidence="1">
    <location>
        <begin position="29"/>
        <end position="207"/>
    </location>
</feature>
<dbReference type="Pfam" id="PF18914">
    <property type="entry name" value="DUF5666"/>
    <property type="match status" value="1"/>
</dbReference>
<accession>A0A5R9JE29</accession>
<name>A0A5R9JE29_9PROT</name>
<dbReference type="EMBL" id="VCDI01000001">
    <property type="protein sequence ID" value="TLU73881.1"/>
    <property type="molecule type" value="Genomic_DNA"/>
</dbReference>
<gene>
    <name evidence="3" type="ORF">FE263_01225</name>
</gene>
<keyword evidence="4" id="KW-1185">Reference proteome</keyword>
<dbReference type="AlphaFoldDB" id="A0A5R9JE29"/>
<organism evidence="3 4">
    <name type="scientific">Lichenicoccus roseus</name>
    <dbReference type="NCBI Taxonomy" id="2683649"/>
    <lineage>
        <taxon>Bacteria</taxon>
        <taxon>Pseudomonadati</taxon>
        <taxon>Pseudomonadota</taxon>
        <taxon>Alphaproteobacteria</taxon>
        <taxon>Acetobacterales</taxon>
        <taxon>Acetobacteraceae</taxon>
        <taxon>Lichenicoccus</taxon>
    </lineage>
</organism>
<protein>
    <recommendedName>
        <fullName evidence="2">DUF5666 domain-containing protein</fullName>
    </recommendedName>
</protein>
<proteinExistence type="predicted"/>
<sequence>MRTDFLTVTGLGAAAVASMLALAPVARADSGPPPRTRGVITAMTDTSVTLKTRFGGPVTLKITPDTGYVGATKASLAEAKQGRFIGVAANPGPGGTLVAREVTIFPEAMRGAGEGHYGWDLGRQGSMTNGTIGTVSGSSGRTMTVDYKGGKTSMTVPADAPVVDLEAGDKSLLKAGAHVVAFGPKSADGSVDAKRIVVGVDGAVPPM</sequence>
<evidence type="ECO:0000313" key="3">
    <source>
        <dbReference type="EMBL" id="TLU73881.1"/>
    </source>
</evidence>
<comment type="caution">
    <text evidence="3">The sequence shown here is derived from an EMBL/GenBank/DDBJ whole genome shotgun (WGS) entry which is preliminary data.</text>
</comment>
<feature type="signal peptide" evidence="1">
    <location>
        <begin position="1"/>
        <end position="28"/>
    </location>
</feature>
<dbReference type="Proteomes" id="UP000305654">
    <property type="component" value="Unassembled WGS sequence"/>
</dbReference>
<keyword evidence="1" id="KW-0732">Signal</keyword>